<sequence>MTDMEKYIENVISVLDLLTEEAIKLDFYSHAAIWQFITGIFLLEGEFQKFGKEVYAFAKKMGRDPNYIDTINNLPI</sequence>
<protein>
    <submittedName>
        <fullName evidence="1">Uncharacterized protein</fullName>
    </submittedName>
</protein>
<proteinExistence type="predicted"/>
<gene>
    <name evidence="1" type="ORF">MM415A00352_0039</name>
</gene>
<reference evidence="1" key="1">
    <citation type="submission" date="2020-03" db="EMBL/GenBank/DDBJ databases">
        <title>The deep terrestrial virosphere.</title>
        <authorList>
            <person name="Holmfeldt K."/>
            <person name="Nilsson E."/>
            <person name="Simone D."/>
            <person name="Lopez-Fernandez M."/>
            <person name="Wu X."/>
            <person name="de Brujin I."/>
            <person name="Lundin D."/>
            <person name="Andersson A."/>
            <person name="Bertilsson S."/>
            <person name="Dopson M."/>
        </authorList>
    </citation>
    <scope>NUCLEOTIDE SEQUENCE</scope>
    <source>
        <strain evidence="1">MM415A00352</strain>
    </source>
</reference>
<organism evidence="1">
    <name type="scientific">viral metagenome</name>
    <dbReference type="NCBI Taxonomy" id="1070528"/>
    <lineage>
        <taxon>unclassified sequences</taxon>
        <taxon>metagenomes</taxon>
        <taxon>organismal metagenomes</taxon>
    </lineage>
</organism>
<name>A0A6M3KLQ9_9ZZZZ</name>
<evidence type="ECO:0000313" key="1">
    <source>
        <dbReference type="EMBL" id="QJA82937.1"/>
    </source>
</evidence>
<dbReference type="AlphaFoldDB" id="A0A6M3KLQ9"/>
<accession>A0A6M3KLQ9</accession>
<dbReference type="EMBL" id="MT142499">
    <property type="protein sequence ID" value="QJA82937.1"/>
    <property type="molecule type" value="Genomic_DNA"/>
</dbReference>